<evidence type="ECO:0000256" key="2">
    <source>
        <dbReference type="ARBA" id="ARBA00022475"/>
    </source>
</evidence>
<comment type="subcellular location">
    <subcellularLocation>
        <location evidence="1">Cell membrane</location>
        <topology evidence="1">Lipid-anchor</topology>
        <topology evidence="1">GPI-anchor</topology>
    </subcellularLocation>
</comment>
<proteinExistence type="predicted"/>
<keyword evidence="6" id="KW-1015">Disulfide bond</keyword>
<dbReference type="EMBL" id="JABFDY010000001">
    <property type="protein sequence ID" value="KAF7711161.1"/>
    <property type="molecule type" value="Genomic_DNA"/>
</dbReference>
<keyword evidence="5" id="KW-0472">Membrane</keyword>
<evidence type="ECO:0000256" key="1">
    <source>
        <dbReference type="ARBA" id="ARBA00004609"/>
    </source>
</evidence>
<dbReference type="GO" id="GO:0030550">
    <property type="term" value="F:acetylcholine receptor inhibitor activity"/>
    <property type="evidence" value="ECO:0007669"/>
    <property type="project" value="TreeGrafter"/>
</dbReference>
<reference evidence="9" key="1">
    <citation type="submission" date="2020-08" db="EMBL/GenBank/DDBJ databases">
        <title>Chromosome-level assembly of Southern catfish (Silurus meridionalis) provides insights into visual adaptation to the nocturnal and benthic lifestyles.</title>
        <authorList>
            <person name="Zhang Y."/>
            <person name="Wang D."/>
            <person name="Peng Z."/>
        </authorList>
    </citation>
    <scope>NUCLEOTIDE SEQUENCE</scope>
    <source>
        <strain evidence="9">SWU-2019-XX</strain>
        <tissue evidence="9">Muscle</tissue>
    </source>
</reference>
<keyword evidence="7" id="KW-0325">Glycoprotein</keyword>
<keyword evidence="3" id="KW-0336">GPI-anchor</keyword>
<evidence type="ECO:0000256" key="5">
    <source>
        <dbReference type="ARBA" id="ARBA00023136"/>
    </source>
</evidence>
<evidence type="ECO:0000313" key="9">
    <source>
        <dbReference type="EMBL" id="KAF7711161.1"/>
    </source>
</evidence>
<gene>
    <name evidence="9" type="ORF">HF521_000172</name>
</gene>
<dbReference type="OrthoDB" id="6149028at2759"/>
<dbReference type="PANTHER" id="PTHR31171">
    <property type="entry name" value="LY6/PLAUR DOMAIN-CONTAINING PROTEIN 6"/>
    <property type="match status" value="1"/>
</dbReference>
<keyword evidence="10" id="KW-1185">Reference proteome</keyword>
<evidence type="ECO:0000256" key="8">
    <source>
        <dbReference type="ARBA" id="ARBA00023288"/>
    </source>
</evidence>
<organism evidence="9 10">
    <name type="scientific">Silurus meridionalis</name>
    <name type="common">Southern catfish</name>
    <name type="synonym">Silurus soldatovi meridionalis</name>
    <dbReference type="NCBI Taxonomy" id="175797"/>
    <lineage>
        <taxon>Eukaryota</taxon>
        <taxon>Metazoa</taxon>
        <taxon>Chordata</taxon>
        <taxon>Craniata</taxon>
        <taxon>Vertebrata</taxon>
        <taxon>Euteleostomi</taxon>
        <taxon>Actinopterygii</taxon>
        <taxon>Neopterygii</taxon>
        <taxon>Teleostei</taxon>
        <taxon>Ostariophysi</taxon>
        <taxon>Siluriformes</taxon>
        <taxon>Siluridae</taxon>
        <taxon>Silurus</taxon>
    </lineage>
</organism>
<keyword evidence="8" id="KW-0449">Lipoprotein</keyword>
<protein>
    <recommendedName>
        <fullName evidence="11">Ly6/PLAUR domain-containing protein 6</fullName>
    </recommendedName>
</protein>
<dbReference type="InterPro" id="IPR039457">
    <property type="entry name" value="LYPD6-like"/>
</dbReference>
<dbReference type="InterPro" id="IPR045860">
    <property type="entry name" value="Snake_toxin-like_sf"/>
</dbReference>
<evidence type="ECO:0000256" key="4">
    <source>
        <dbReference type="ARBA" id="ARBA00022729"/>
    </source>
</evidence>
<dbReference type="Proteomes" id="UP000606274">
    <property type="component" value="Unassembled WGS sequence"/>
</dbReference>
<dbReference type="PANTHER" id="PTHR31171:SF0">
    <property type="entry name" value="LY6_PLAUR DOMAIN-CONTAINING PROTEIN 6"/>
    <property type="match status" value="1"/>
</dbReference>
<dbReference type="AlphaFoldDB" id="A0A8T0BV21"/>
<name>A0A8T0BV21_SILME</name>
<dbReference type="GO" id="GO:0098552">
    <property type="term" value="C:side of membrane"/>
    <property type="evidence" value="ECO:0007669"/>
    <property type="project" value="UniProtKB-KW"/>
</dbReference>
<dbReference type="GO" id="GO:0090263">
    <property type="term" value="P:positive regulation of canonical Wnt signaling pathway"/>
    <property type="evidence" value="ECO:0007669"/>
    <property type="project" value="TreeGrafter"/>
</dbReference>
<dbReference type="Gene3D" id="2.10.60.10">
    <property type="entry name" value="CD59"/>
    <property type="match status" value="1"/>
</dbReference>
<evidence type="ECO:0000256" key="7">
    <source>
        <dbReference type="ARBA" id="ARBA00023180"/>
    </source>
</evidence>
<comment type="caution">
    <text evidence="9">The sequence shown here is derived from an EMBL/GenBank/DDBJ whole genome shotgun (WGS) entry which is preliminary data.</text>
</comment>
<dbReference type="GO" id="GO:0005886">
    <property type="term" value="C:plasma membrane"/>
    <property type="evidence" value="ECO:0007669"/>
    <property type="project" value="UniProtKB-SubCell"/>
</dbReference>
<evidence type="ECO:0000256" key="3">
    <source>
        <dbReference type="ARBA" id="ARBA00022622"/>
    </source>
</evidence>
<accession>A0A8T0BV21</accession>
<keyword evidence="2" id="KW-1003">Cell membrane</keyword>
<evidence type="ECO:0000256" key="6">
    <source>
        <dbReference type="ARBA" id="ARBA00023157"/>
    </source>
</evidence>
<dbReference type="SUPFAM" id="SSF57302">
    <property type="entry name" value="Snake toxin-like"/>
    <property type="match status" value="1"/>
</dbReference>
<dbReference type="Pfam" id="PF16975">
    <property type="entry name" value="UPAR_LY6_2"/>
    <property type="match status" value="1"/>
</dbReference>
<keyword evidence="4" id="KW-0732">Signal</keyword>
<evidence type="ECO:0008006" key="11">
    <source>
        <dbReference type="Google" id="ProtNLM"/>
    </source>
</evidence>
<evidence type="ECO:0000313" key="10">
    <source>
        <dbReference type="Proteomes" id="UP000606274"/>
    </source>
</evidence>
<sequence length="175" mass="19611">MEVYLKLTGILLGTIFSDWPKTVLSRDFTLGDIVQLHPSATPHPGGFKCFICEDAEDNYSCNRWAPDQYCPKDARFCYTRHQMNAESESVSVTKRCASQEECASTGCIQDEAHMVCTSCCEGNICNLPVPWNETAAIFSTTSPLNRGIRESSEKIISLSIFIFMLNNFSYCCAHH</sequence>